<dbReference type="OrthoDB" id="7238679at2"/>
<evidence type="ECO:0000256" key="2">
    <source>
        <dbReference type="SAM" id="Phobius"/>
    </source>
</evidence>
<evidence type="ECO:0000313" key="3">
    <source>
        <dbReference type="EMBL" id="PQV57467.1"/>
    </source>
</evidence>
<reference evidence="3 4" key="1">
    <citation type="submission" date="2018-02" db="EMBL/GenBank/DDBJ databases">
        <title>Genomic Encyclopedia of Archaeal and Bacterial Type Strains, Phase II (KMG-II): from individual species to whole genera.</title>
        <authorList>
            <person name="Goeker M."/>
        </authorList>
    </citation>
    <scope>NUCLEOTIDE SEQUENCE [LARGE SCALE GENOMIC DNA]</scope>
    <source>
        <strain evidence="3 4">DSM 18921</strain>
    </source>
</reference>
<feature type="transmembrane region" description="Helical" evidence="2">
    <location>
        <begin position="486"/>
        <end position="505"/>
    </location>
</feature>
<feature type="transmembrane region" description="Helical" evidence="2">
    <location>
        <begin position="213"/>
        <end position="241"/>
    </location>
</feature>
<keyword evidence="2" id="KW-0472">Membrane</keyword>
<dbReference type="RefSeq" id="WP_105513721.1">
    <property type="nucleotide sequence ID" value="NZ_PVEP01000002.1"/>
</dbReference>
<dbReference type="Proteomes" id="UP000238338">
    <property type="component" value="Unassembled WGS sequence"/>
</dbReference>
<feature type="transmembrane region" description="Helical" evidence="2">
    <location>
        <begin position="15"/>
        <end position="35"/>
    </location>
</feature>
<sequence length="519" mass="56201">MTVTTMQTQTRSGSAVGNALWIIAAFVAMFSVMVINGRPLFYFDTIGYISQGHNGLRQLGFEGESPIQAENAQAWAQQEAGVNGGETTAPRPDLPQIDAKNTVDGSRSAPYALLTGLLARLGLLEGLNLLNALAVMLAVWLPMRIAQRKMGLHVSLAQMVCLPVIVASLGSLPFFVAYLMPDTFAPVLLLCIASLTIFGRGMRWWELLLTMGLASFAVVSHLSHLAIAALMVPASLLVSLIITRHRWWLPPALVLVVLGIGFAEQSLLRTAAKEVSGSEVVIKPYITARLIQDGPGLHYLETHCPNDAIPTCKLYTALQISDDPYRLTATHIVFETSQQLGSFRLMTPDDQRVVAEAQIGFFFDVLADAPFDTTFAFLKNTLIQSRLVSVDMTLPTEAIVAQNAAASGLMTGPFTHGRLTEDLGWFGPVNAMQDMLYLVSLIVAAGLLFWPNRVPGRIKGFVVMLLLGILANALVCGGISQPATRYGARVIWLLPLGATILVLFFRRARQFANGAGGQI</sequence>
<feature type="region of interest" description="Disordered" evidence="1">
    <location>
        <begin position="78"/>
        <end position="98"/>
    </location>
</feature>
<feature type="transmembrane region" description="Helical" evidence="2">
    <location>
        <begin position="184"/>
        <end position="201"/>
    </location>
</feature>
<comment type="caution">
    <text evidence="3">The sequence shown here is derived from an EMBL/GenBank/DDBJ whole genome shotgun (WGS) entry which is preliminary data.</text>
</comment>
<evidence type="ECO:0000256" key="1">
    <source>
        <dbReference type="SAM" id="MobiDB-lite"/>
    </source>
</evidence>
<organism evidence="3 4">
    <name type="scientific">Albidovulum denitrificans</name>
    <dbReference type="NCBI Taxonomy" id="404881"/>
    <lineage>
        <taxon>Bacteria</taxon>
        <taxon>Pseudomonadati</taxon>
        <taxon>Pseudomonadota</taxon>
        <taxon>Alphaproteobacteria</taxon>
        <taxon>Rhodobacterales</taxon>
        <taxon>Paracoccaceae</taxon>
        <taxon>Albidovulum</taxon>
    </lineage>
</organism>
<keyword evidence="4" id="KW-1185">Reference proteome</keyword>
<feature type="transmembrane region" description="Helical" evidence="2">
    <location>
        <begin position="458"/>
        <end position="479"/>
    </location>
</feature>
<evidence type="ECO:0000313" key="4">
    <source>
        <dbReference type="Proteomes" id="UP000238338"/>
    </source>
</evidence>
<dbReference type="EMBL" id="PVEP01000002">
    <property type="protein sequence ID" value="PQV57467.1"/>
    <property type="molecule type" value="Genomic_DNA"/>
</dbReference>
<keyword evidence="2" id="KW-1133">Transmembrane helix</keyword>
<gene>
    <name evidence="3" type="ORF">LX70_01271</name>
</gene>
<proteinExistence type="predicted"/>
<keyword evidence="2" id="KW-0812">Transmembrane</keyword>
<feature type="transmembrane region" description="Helical" evidence="2">
    <location>
        <begin position="153"/>
        <end position="178"/>
    </location>
</feature>
<feature type="transmembrane region" description="Helical" evidence="2">
    <location>
        <begin position="117"/>
        <end position="141"/>
    </location>
</feature>
<protein>
    <submittedName>
        <fullName evidence="3">Uncharacterized protein</fullName>
    </submittedName>
</protein>
<feature type="transmembrane region" description="Helical" evidence="2">
    <location>
        <begin position="435"/>
        <end position="452"/>
    </location>
</feature>
<name>A0A2S8S9F8_9RHOB</name>
<accession>A0A2S8S9F8</accession>
<dbReference type="AlphaFoldDB" id="A0A2S8S9F8"/>